<organism evidence="1">
    <name type="scientific">uncultured Caudovirales phage</name>
    <dbReference type="NCBI Taxonomy" id="2100421"/>
    <lineage>
        <taxon>Viruses</taxon>
        <taxon>Duplodnaviria</taxon>
        <taxon>Heunggongvirae</taxon>
        <taxon>Uroviricota</taxon>
        <taxon>Caudoviricetes</taxon>
        <taxon>Peduoviridae</taxon>
        <taxon>Maltschvirus</taxon>
        <taxon>Maltschvirus maltsch</taxon>
    </lineage>
</organism>
<protein>
    <submittedName>
        <fullName evidence="1">Uncharacterized protein</fullName>
    </submittedName>
</protein>
<gene>
    <name evidence="1" type="ORF">UFOVP1043_9</name>
</gene>
<sequence length="55" mass="5745">MAKQHIEGSAEYKGVKSIPAPVGNGYPVKIDNKKTIKVRGTGAAIRGTMATSKMG</sequence>
<reference evidence="1" key="1">
    <citation type="submission" date="2020-05" db="EMBL/GenBank/DDBJ databases">
        <authorList>
            <person name="Chiriac C."/>
            <person name="Salcher M."/>
            <person name="Ghai R."/>
            <person name="Kavagutti S V."/>
        </authorList>
    </citation>
    <scope>NUCLEOTIDE SEQUENCE</scope>
</reference>
<dbReference type="EMBL" id="LR797001">
    <property type="protein sequence ID" value="CAB4180080.1"/>
    <property type="molecule type" value="Genomic_DNA"/>
</dbReference>
<name>A0A6J5Q608_9CAUD</name>
<accession>A0A6J5Q608</accession>
<evidence type="ECO:0000313" key="1">
    <source>
        <dbReference type="EMBL" id="CAB4180080.1"/>
    </source>
</evidence>
<proteinExistence type="predicted"/>